<keyword evidence="5" id="KW-1185">Reference proteome</keyword>
<dbReference type="PROSITE" id="PS51832">
    <property type="entry name" value="HD_GYP"/>
    <property type="match status" value="1"/>
</dbReference>
<dbReference type="PANTHER" id="PTHR43155">
    <property type="entry name" value="CYCLIC DI-GMP PHOSPHODIESTERASE PA4108-RELATED"/>
    <property type="match status" value="1"/>
</dbReference>
<dbReference type="InterPro" id="IPR003607">
    <property type="entry name" value="HD/PDEase_dom"/>
</dbReference>
<dbReference type="PROSITE" id="PS51831">
    <property type="entry name" value="HD"/>
    <property type="match status" value="1"/>
</dbReference>
<dbReference type="NCBIfam" id="TIGR00277">
    <property type="entry name" value="HDIG"/>
    <property type="match status" value="1"/>
</dbReference>
<feature type="domain" description="HD-GYP" evidence="3">
    <location>
        <begin position="280"/>
        <end position="475"/>
    </location>
</feature>
<sequence length="564" mass="64289">MNALGLTELLSFNDRNKLFAILNLAVAVLLAITFFIEIILSYISGSISTYDALKNLFLYYFVPGTVQLIVSHFIFHKNTSKLAPLVFAAPVLAALINVLFNTHIIFITELYFITINLLYIAFYGWKTWLVGVYLLMLALIVAGTWSLFPLQERIFFLFSLLFLLVFSSLVGIAINMAMKFLEVERFSREIYKLQDRNELLSFLVKMFSALKMNLLSVSCKGEELKLSSKKPKEKEFSLEADGLEIKLSADVNLLEEKFLLPAIEKTLLPPLLSYRKFIEEGIRKRELLELLIKTIEIRDPYTRGHSENVAYYSVALGEEIGLKDEELKILSKAALLHDIGKIAIPDKILLKPTPLTSSEREIIKLHPQVGAELLKGMSGFEKVSEAIRYHHERWDGSGYPEGLVGEEIPLLSRIMAVADVFDAVTSDRPYRKKLSVDEAIGLLRKEPLDPQLVEVAVRLFPSIYREEKIEDMLKESKIVDLYRKKEALSCFSCGNWREEDIAVFVITTDFLEDTVKKIMRCFDSKFFYVGAISDNQILVVCSVDLLPFLKNVFTSVKGEIRRLV</sequence>
<evidence type="ECO:0000313" key="4">
    <source>
        <dbReference type="EMBL" id="SMP04302.1"/>
    </source>
</evidence>
<keyword evidence="1" id="KW-1133">Transmembrane helix</keyword>
<dbReference type="Pfam" id="PF13487">
    <property type="entry name" value="HD_5"/>
    <property type="match status" value="1"/>
</dbReference>
<feature type="transmembrane region" description="Helical" evidence="1">
    <location>
        <begin position="21"/>
        <end position="44"/>
    </location>
</feature>
<dbReference type="Gene3D" id="1.10.3210.10">
    <property type="entry name" value="Hypothetical protein af1432"/>
    <property type="match status" value="1"/>
</dbReference>
<dbReference type="SUPFAM" id="SSF109604">
    <property type="entry name" value="HD-domain/PDEase-like"/>
    <property type="match status" value="1"/>
</dbReference>
<name>A0ABY1N9V8_9BACT</name>
<evidence type="ECO:0000259" key="2">
    <source>
        <dbReference type="PROSITE" id="PS51831"/>
    </source>
</evidence>
<evidence type="ECO:0000259" key="3">
    <source>
        <dbReference type="PROSITE" id="PS51832"/>
    </source>
</evidence>
<protein>
    <submittedName>
        <fullName evidence="4">HDIG domain-containing protein</fullName>
    </submittedName>
</protein>
<dbReference type="InterPro" id="IPR037522">
    <property type="entry name" value="HD_GYP_dom"/>
</dbReference>
<gene>
    <name evidence="4" type="ORF">SAMN06265339_0211</name>
</gene>
<comment type="caution">
    <text evidence="4">The sequence shown here is derived from an EMBL/GenBank/DDBJ whole genome shotgun (WGS) entry which is preliminary data.</text>
</comment>
<keyword evidence="1" id="KW-0812">Transmembrane</keyword>
<feature type="domain" description="HD" evidence="2">
    <location>
        <begin position="302"/>
        <end position="424"/>
    </location>
</feature>
<feature type="transmembrane region" description="Helical" evidence="1">
    <location>
        <begin position="56"/>
        <end position="75"/>
    </location>
</feature>
<dbReference type="EMBL" id="FXUB01000001">
    <property type="protein sequence ID" value="SMP04302.1"/>
    <property type="molecule type" value="Genomic_DNA"/>
</dbReference>
<dbReference type="InterPro" id="IPR006675">
    <property type="entry name" value="HDIG_dom"/>
</dbReference>
<organism evidence="4 5">
    <name type="scientific">Desulfurobacterium pacificum</name>
    <dbReference type="NCBI Taxonomy" id="240166"/>
    <lineage>
        <taxon>Bacteria</taxon>
        <taxon>Pseudomonadati</taxon>
        <taxon>Aquificota</taxon>
        <taxon>Aquificia</taxon>
        <taxon>Desulfurobacteriales</taxon>
        <taxon>Desulfurobacteriaceae</taxon>
        <taxon>Desulfurobacterium</taxon>
    </lineage>
</organism>
<proteinExistence type="predicted"/>
<reference evidence="4 5" key="1">
    <citation type="submission" date="2017-05" db="EMBL/GenBank/DDBJ databases">
        <authorList>
            <person name="Varghese N."/>
            <person name="Submissions S."/>
        </authorList>
    </citation>
    <scope>NUCLEOTIDE SEQUENCE [LARGE SCALE GENOMIC DNA]</scope>
    <source>
        <strain evidence="4 5">DSM 15522</strain>
    </source>
</reference>
<feature type="transmembrane region" description="Helical" evidence="1">
    <location>
        <begin position="154"/>
        <end position="178"/>
    </location>
</feature>
<dbReference type="InterPro" id="IPR006674">
    <property type="entry name" value="HD_domain"/>
</dbReference>
<evidence type="ECO:0000313" key="5">
    <source>
        <dbReference type="Proteomes" id="UP001157911"/>
    </source>
</evidence>
<dbReference type="Proteomes" id="UP001157911">
    <property type="component" value="Unassembled WGS sequence"/>
</dbReference>
<accession>A0ABY1N9V8</accession>
<feature type="transmembrane region" description="Helical" evidence="1">
    <location>
        <begin position="82"/>
        <end position="100"/>
    </location>
</feature>
<dbReference type="CDD" id="cd00077">
    <property type="entry name" value="HDc"/>
    <property type="match status" value="1"/>
</dbReference>
<feature type="transmembrane region" description="Helical" evidence="1">
    <location>
        <begin position="130"/>
        <end position="148"/>
    </location>
</feature>
<keyword evidence="1" id="KW-0472">Membrane</keyword>
<dbReference type="RefSeq" id="WP_283399721.1">
    <property type="nucleotide sequence ID" value="NZ_FXUB01000001.1"/>
</dbReference>
<evidence type="ECO:0000256" key="1">
    <source>
        <dbReference type="SAM" id="Phobius"/>
    </source>
</evidence>
<dbReference type="SMART" id="SM00471">
    <property type="entry name" value="HDc"/>
    <property type="match status" value="1"/>
</dbReference>